<dbReference type="GO" id="GO:0000155">
    <property type="term" value="F:phosphorelay sensor kinase activity"/>
    <property type="evidence" value="ECO:0007669"/>
    <property type="project" value="TreeGrafter"/>
</dbReference>
<evidence type="ECO:0000256" key="2">
    <source>
        <dbReference type="ARBA" id="ARBA00012438"/>
    </source>
</evidence>
<dbReference type="SMART" id="SM00387">
    <property type="entry name" value="HATPase_c"/>
    <property type="match status" value="1"/>
</dbReference>
<dbReference type="InterPro" id="IPR036890">
    <property type="entry name" value="HATPase_C_sf"/>
</dbReference>
<sequence length="146" mass="15808">MPITKQSIIILCGAISAKDLRARSIACSLTGKPATSRCSCGVAVGFIKIDNAVKFSPADSRVFLTLGYKASHFIIGIKDLGSGISRKELPKVFEDYYQGSNASKEGLGLGLFLVNDIIRRLHGMVKIKSRVNKGTNVEVWLPRAKP</sequence>
<name>A0A1F5JDJ9_9BACT</name>
<dbReference type="EMBL" id="MFCX01000006">
    <property type="protein sequence ID" value="OGE26642.1"/>
    <property type="molecule type" value="Genomic_DNA"/>
</dbReference>
<dbReference type="SUPFAM" id="SSF55874">
    <property type="entry name" value="ATPase domain of HSP90 chaperone/DNA topoisomerase II/histidine kinase"/>
    <property type="match status" value="1"/>
</dbReference>
<comment type="catalytic activity">
    <reaction evidence="1">
        <text>ATP + protein L-histidine = ADP + protein N-phospho-L-histidine.</text>
        <dbReference type="EC" id="2.7.13.3"/>
    </reaction>
</comment>
<dbReference type="EC" id="2.7.13.3" evidence="2"/>
<dbReference type="InterPro" id="IPR004358">
    <property type="entry name" value="Sig_transdc_His_kin-like_C"/>
</dbReference>
<proteinExistence type="predicted"/>
<evidence type="ECO:0000313" key="5">
    <source>
        <dbReference type="EMBL" id="OGE26642.1"/>
    </source>
</evidence>
<gene>
    <name evidence="5" type="ORF">A3C26_04610</name>
</gene>
<dbReference type="Pfam" id="PF02518">
    <property type="entry name" value="HATPase_c"/>
    <property type="match status" value="1"/>
</dbReference>
<evidence type="ECO:0000256" key="3">
    <source>
        <dbReference type="ARBA" id="ARBA00022553"/>
    </source>
</evidence>
<dbReference type="PROSITE" id="PS50109">
    <property type="entry name" value="HIS_KIN"/>
    <property type="match status" value="1"/>
</dbReference>
<dbReference type="InterPro" id="IPR005467">
    <property type="entry name" value="His_kinase_dom"/>
</dbReference>
<dbReference type="PANTHER" id="PTHR43547">
    <property type="entry name" value="TWO-COMPONENT HISTIDINE KINASE"/>
    <property type="match status" value="1"/>
</dbReference>
<dbReference type="InterPro" id="IPR003594">
    <property type="entry name" value="HATPase_dom"/>
</dbReference>
<dbReference type="Gene3D" id="3.30.565.10">
    <property type="entry name" value="Histidine kinase-like ATPase, C-terminal domain"/>
    <property type="match status" value="1"/>
</dbReference>
<organism evidence="5 6">
    <name type="scientific">Candidatus Daviesbacteria bacterium RIFCSPHIGHO2_02_FULL_39_12</name>
    <dbReference type="NCBI Taxonomy" id="1797770"/>
    <lineage>
        <taxon>Bacteria</taxon>
        <taxon>Candidatus Daviesiibacteriota</taxon>
    </lineage>
</organism>
<protein>
    <recommendedName>
        <fullName evidence="2">histidine kinase</fullName>
        <ecNumber evidence="2">2.7.13.3</ecNumber>
    </recommendedName>
</protein>
<dbReference type="Proteomes" id="UP000177042">
    <property type="component" value="Unassembled WGS sequence"/>
</dbReference>
<evidence type="ECO:0000313" key="6">
    <source>
        <dbReference type="Proteomes" id="UP000177042"/>
    </source>
</evidence>
<keyword evidence="3" id="KW-0597">Phosphoprotein</keyword>
<accession>A0A1F5JDJ9</accession>
<feature type="domain" description="Histidine kinase" evidence="4">
    <location>
        <begin position="49"/>
        <end position="145"/>
    </location>
</feature>
<reference evidence="5 6" key="1">
    <citation type="journal article" date="2016" name="Nat. Commun.">
        <title>Thousands of microbial genomes shed light on interconnected biogeochemical processes in an aquifer system.</title>
        <authorList>
            <person name="Anantharaman K."/>
            <person name="Brown C.T."/>
            <person name="Hug L.A."/>
            <person name="Sharon I."/>
            <person name="Castelle C.J."/>
            <person name="Probst A.J."/>
            <person name="Thomas B.C."/>
            <person name="Singh A."/>
            <person name="Wilkins M.J."/>
            <person name="Karaoz U."/>
            <person name="Brodie E.L."/>
            <person name="Williams K.H."/>
            <person name="Hubbard S.S."/>
            <person name="Banfield J.F."/>
        </authorList>
    </citation>
    <scope>NUCLEOTIDE SEQUENCE [LARGE SCALE GENOMIC DNA]</scope>
</reference>
<dbReference type="PRINTS" id="PR00344">
    <property type="entry name" value="BCTRLSENSOR"/>
</dbReference>
<dbReference type="PANTHER" id="PTHR43547:SF2">
    <property type="entry name" value="HYBRID SIGNAL TRANSDUCTION HISTIDINE KINASE C"/>
    <property type="match status" value="1"/>
</dbReference>
<evidence type="ECO:0000259" key="4">
    <source>
        <dbReference type="PROSITE" id="PS50109"/>
    </source>
</evidence>
<evidence type="ECO:0000256" key="1">
    <source>
        <dbReference type="ARBA" id="ARBA00000085"/>
    </source>
</evidence>
<dbReference type="AlphaFoldDB" id="A0A1F5JDJ9"/>
<comment type="caution">
    <text evidence="5">The sequence shown here is derived from an EMBL/GenBank/DDBJ whole genome shotgun (WGS) entry which is preliminary data.</text>
</comment>